<evidence type="ECO:0000259" key="3">
    <source>
        <dbReference type="SMART" id="SM00331"/>
    </source>
</evidence>
<proteinExistence type="predicted"/>
<keyword evidence="2" id="KW-1133">Transmembrane helix</keyword>
<feature type="transmembrane region" description="Helical" evidence="2">
    <location>
        <begin position="109"/>
        <end position="130"/>
    </location>
</feature>
<feature type="transmembrane region" description="Helical" evidence="2">
    <location>
        <begin position="85"/>
        <end position="102"/>
    </location>
</feature>
<evidence type="ECO:0000313" key="5">
    <source>
        <dbReference type="Proteomes" id="UP000515847"/>
    </source>
</evidence>
<feature type="transmembrane region" description="Helical" evidence="2">
    <location>
        <begin position="24"/>
        <end position="42"/>
    </location>
</feature>
<gene>
    <name evidence="4" type="primary">spoIIE</name>
    <name evidence="4" type="ORF">BR63_14490</name>
</gene>
<dbReference type="RefSeq" id="WP_034425961.1">
    <property type="nucleotide sequence ID" value="NZ_CP045798.1"/>
</dbReference>
<feature type="transmembrane region" description="Helical" evidence="2">
    <location>
        <begin position="262"/>
        <end position="280"/>
    </location>
</feature>
<dbReference type="Gene3D" id="3.60.40.10">
    <property type="entry name" value="PPM-type phosphatase domain"/>
    <property type="match status" value="1"/>
</dbReference>
<reference evidence="4 5" key="1">
    <citation type="journal article" date="2019" name="Front. Microbiol.">
        <title>Thermoanaerosceptrum fracticalcis gen. nov. sp. nov., a Novel Fumarate-Fermenting Microorganism From a Deep Fractured Carbonate Aquifer of the US Great Basin.</title>
        <authorList>
            <person name="Hamilton-Brehm S.D."/>
            <person name="Stewart L.E."/>
            <person name="Zavarin M."/>
            <person name="Caldwell M."/>
            <person name="Lawson P.A."/>
            <person name="Onstott T.C."/>
            <person name="Grzymski J."/>
            <person name="Neveux I."/>
            <person name="Lollar B.S."/>
            <person name="Russell C.E."/>
            <person name="Moser D.P."/>
        </authorList>
    </citation>
    <scope>NUCLEOTIDE SEQUENCE [LARGE SCALE GENOMIC DNA]</scope>
    <source>
        <strain evidence="4 5">DRI-13</strain>
    </source>
</reference>
<dbReference type="OrthoDB" id="9763774at2"/>
<feature type="transmembrane region" description="Helical" evidence="2">
    <location>
        <begin position="208"/>
        <end position="231"/>
    </location>
</feature>
<evidence type="ECO:0000313" key="4">
    <source>
        <dbReference type="EMBL" id="QNB47391.1"/>
    </source>
</evidence>
<feature type="transmembrane region" description="Helical" evidence="2">
    <location>
        <begin position="49"/>
        <end position="73"/>
    </location>
</feature>
<evidence type="ECO:0000256" key="1">
    <source>
        <dbReference type="ARBA" id="ARBA00022801"/>
    </source>
</evidence>
<keyword evidence="2" id="KW-0812">Transmembrane</keyword>
<dbReference type="Pfam" id="PF07228">
    <property type="entry name" value="SpoIIE"/>
    <property type="match status" value="1"/>
</dbReference>
<dbReference type="AlphaFoldDB" id="A0A7G6E5N7"/>
<organism evidence="4 5">
    <name type="scientific">Thermanaerosceptrum fracticalcis</name>
    <dbReference type="NCBI Taxonomy" id="1712410"/>
    <lineage>
        <taxon>Bacteria</taxon>
        <taxon>Bacillati</taxon>
        <taxon>Bacillota</taxon>
        <taxon>Clostridia</taxon>
        <taxon>Eubacteriales</taxon>
        <taxon>Peptococcaceae</taxon>
        <taxon>Thermanaerosceptrum</taxon>
    </lineage>
</organism>
<keyword evidence="5" id="KW-1185">Reference proteome</keyword>
<accession>A0A7G6E5N7</accession>
<dbReference type="InterPro" id="IPR001932">
    <property type="entry name" value="PPM-type_phosphatase-like_dom"/>
</dbReference>
<dbReference type="PANTHER" id="PTHR43156:SF2">
    <property type="entry name" value="STAGE II SPORULATION PROTEIN E"/>
    <property type="match status" value="1"/>
</dbReference>
<dbReference type="PANTHER" id="PTHR43156">
    <property type="entry name" value="STAGE II SPORULATION PROTEIN E-RELATED"/>
    <property type="match status" value="1"/>
</dbReference>
<dbReference type="InterPro" id="IPR052016">
    <property type="entry name" value="Bact_Sigma-Reg"/>
</dbReference>
<dbReference type="InterPro" id="IPR036457">
    <property type="entry name" value="PPM-type-like_dom_sf"/>
</dbReference>
<dbReference type="Pfam" id="PF19732">
    <property type="entry name" value="SpoIIE_N"/>
    <property type="match status" value="1"/>
</dbReference>
<feature type="transmembrane region" description="Helical" evidence="2">
    <location>
        <begin position="136"/>
        <end position="159"/>
    </location>
</feature>
<name>A0A7G6E5N7_THEFR</name>
<keyword evidence="1 4" id="KW-0378">Hydrolase</keyword>
<sequence>MLKVLPRTVNSTKDLWTGLLHTRWYSYLGAGILGLFLARAVVMGELYPFGVAFLAALCVSHPGPARIALIGVVLGTLLTIEGSSMVGYLLSIGVVYVVLYRYNKQDYHWLTIPALVFAIHLLARGSVILIMDNRLYQWIGLAFESFFTGVLTLVAINCVQSYPKALRGFTLTTEEKTSMGLLILGILVGLGQVAVWKLGIQSVISRLLVLWGGLLAGPGGGAAVGVAVGIVPSIQGTLTTGPIAFYALAGLLGGVFNTFRKAGVIVGFTLANLILSLFFTEQIAILDTLKETAAASLLFILFQVPQAKQQYLKYEQKTDDHIKNTKLHTADKLQKIAQVFVELRTVFEIQEKNKKETNELNVLFNKVASQVCEKCSLHRVCWEQDFYKTYRAMLEACTKLESAGSISEKEFGTDLKRRCVRLRELSVALNSQLELLKLINSYEKQLVECRELINNQLNGVANIIQDFSEELKTEVRCDTNLSSYLKEKLKEKGIEVDEITVIDLADGEKEIHIMQTHCPEKNWCKSLVAPNISQVLGKTYVLKSQECRSLGQNGSCSYHLVPSRAMQMNVGKAQSPKEGVAVSGDICSALTLPNHRFALILVDGMGVGPEAHAESTVAVNLLEKLLLTGLSPELAVRTVNTALYIRSPKEKFVTLDVVIVNQINGQADFIKMGGAPTFLRSAKGIKIIRASSPPAGILQNIEVETIRHVLLPGNIILMMSDGIWDVLYNTDGPAGWFEDLLTQLEYTDPQQIANYILFLAKKAAGNKALDDMSIQVARIEQREIA</sequence>
<dbReference type="EC" id="3.1.3.16" evidence="4"/>
<dbReference type="GO" id="GO:0004722">
    <property type="term" value="F:protein serine/threonine phosphatase activity"/>
    <property type="evidence" value="ECO:0007669"/>
    <property type="project" value="UniProtKB-EC"/>
</dbReference>
<dbReference type="SUPFAM" id="SSF81606">
    <property type="entry name" value="PP2C-like"/>
    <property type="match status" value="1"/>
</dbReference>
<evidence type="ECO:0000256" key="2">
    <source>
        <dbReference type="SAM" id="Phobius"/>
    </source>
</evidence>
<dbReference type="SMART" id="SM00331">
    <property type="entry name" value="PP2C_SIG"/>
    <property type="match status" value="1"/>
</dbReference>
<feature type="transmembrane region" description="Helical" evidence="2">
    <location>
        <begin position="179"/>
        <end position="196"/>
    </location>
</feature>
<protein>
    <submittedName>
        <fullName evidence="4">Stage II sporulation protein E</fullName>
        <ecNumber evidence="4">3.1.3.16</ecNumber>
    </submittedName>
</protein>
<dbReference type="InterPro" id="IPR045768">
    <property type="entry name" value="SpoIIE_N"/>
</dbReference>
<dbReference type="NCBIfam" id="TIGR02865">
    <property type="entry name" value="spore_II_E"/>
    <property type="match status" value="1"/>
</dbReference>
<keyword evidence="2" id="KW-0472">Membrane</keyword>
<feature type="domain" description="PPM-type phosphatase" evidence="3">
    <location>
        <begin position="567"/>
        <end position="779"/>
    </location>
</feature>
<dbReference type="Proteomes" id="UP000515847">
    <property type="component" value="Chromosome"/>
</dbReference>
<dbReference type="KEGG" id="tfr:BR63_14490"/>
<dbReference type="EMBL" id="CP045798">
    <property type="protein sequence ID" value="QNB47391.1"/>
    <property type="molecule type" value="Genomic_DNA"/>
</dbReference>
<feature type="transmembrane region" description="Helical" evidence="2">
    <location>
        <begin position="238"/>
        <end position="256"/>
    </location>
</feature>
<dbReference type="InterPro" id="IPR014221">
    <property type="entry name" value="SpoII_E"/>
</dbReference>